<proteinExistence type="predicted"/>
<dbReference type="EMBL" id="CP045997">
    <property type="protein sequence ID" value="QHV99662.1"/>
    <property type="molecule type" value="Genomic_DNA"/>
</dbReference>
<evidence type="ECO:0000313" key="1">
    <source>
        <dbReference type="EMBL" id="QHV99662.1"/>
    </source>
</evidence>
<dbReference type="Proteomes" id="UP000464577">
    <property type="component" value="Chromosome"/>
</dbReference>
<protein>
    <submittedName>
        <fullName evidence="1">Uncharacterized protein</fullName>
    </submittedName>
</protein>
<sequence length="68" mass="6999">MSTRVVLVVSEPGSVAVTVMVKGDPIVVEGVPEMVAGAVKLNPAGRLLTDRVRLAGVSESVKVLAGMR</sequence>
<organism evidence="1 2">
    <name type="scientific">Spirosoma endbachense</name>
    <dbReference type="NCBI Taxonomy" id="2666025"/>
    <lineage>
        <taxon>Bacteria</taxon>
        <taxon>Pseudomonadati</taxon>
        <taxon>Bacteroidota</taxon>
        <taxon>Cytophagia</taxon>
        <taxon>Cytophagales</taxon>
        <taxon>Cytophagaceae</taxon>
        <taxon>Spirosoma</taxon>
    </lineage>
</organism>
<gene>
    <name evidence="1" type="ORF">GJR95_33700</name>
</gene>
<reference evidence="1 2" key="1">
    <citation type="submission" date="2019-11" db="EMBL/GenBank/DDBJ databases">
        <title>Spirosoma endbachense sp. nov., isolated from a natural salt meadow.</title>
        <authorList>
            <person name="Rojas J."/>
            <person name="Ambika Manirajan B."/>
            <person name="Ratering S."/>
            <person name="Suarez C."/>
            <person name="Geissler-Plaum R."/>
            <person name="Schnell S."/>
        </authorList>
    </citation>
    <scope>NUCLEOTIDE SEQUENCE [LARGE SCALE GENOMIC DNA]</scope>
    <source>
        <strain evidence="1 2">I-24</strain>
    </source>
</reference>
<name>A0A6P1W5N3_9BACT</name>
<keyword evidence="2" id="KW-1185">Reference proteome</keyword>
<accession>A0A6P1W5N3</accession>
<evidence type="ECO:0000313" key="2">
    <source>
        <dbReference type="Proteomes" id="UP000464577"/>
    </source>
</evidence>
<dbReference type="AlphaFoldDB" id="A0A6P1W5N3"/>
<dbReference type="KEGG" id="senf:GJR95_33700"/>